<sequence>MMRDTSAQDQVLRSIFGVYWRGSDELAQLVRRELMLDTMLQNTPVAMLLMVAVSDDVRRIGFSNNLARKLLHDGRKLEGQHRDDVPGSTPRSSNRLCSICSICSRMPRKPAAKRSHPTDSDVHCP</sequence>
<organism evidence="2 4">
    <name type="scientific">Xanthomonas fragariae</name>
    <dbReference type="NCBI Taxonomy" id="48664"/>
    <lineage>
        <taxon>Bacteria</taxon>
        <taxon>Pseudomonadati</taxon>
        <taxon>Pseudomonadota</taxon>
        <taxon>Gammaproteobacteria</taxon>
        <taxon>Lysobacterales</taxon>
        <taxon>Lysobacteraceae</taxon>
        <taxon>Xanthomonas</taxon>
    </lineage>
</organism>
<reference evidence="2 4" key="1">
    <citation type="submission" date="2017-05" db="EMBL/GenBank/DDBJ databases">
        <authorList>
            <person name="Song R."/>
            <person name="Chenine A.L."/>
            <person name="Ruprecht R.M."/>
        </authorList>
    </citation>
    <scope>NUCLEOTIDE SEQUENCE [LARGE SCALE GENOMIC DNA]</scope>
    <source>
        <strain evidence="2">PD5205</strain>
    </source>
</reference>
<accession>A0A1Y6HMF2</accession>
<keyword evidence="2" id="KW-0418">Kinase</keyword>
<dbReference type="EMBL" id="LT853885">
    <property type="protein sequence ID" value="SMR04537.1"/>
    <property type="molecule type" value="Genomic_DNA"/>
</dbReference>
<dbReference type="STRING" id="48664.BER92_15860"/>
<evidence type="ECO:0000313" key="1">
    <source>
        <dbReference type="EMBL" id="SMQ97999.1"/>
    </source>
</evidence>
<dbReference type="KEGG" id="xfr:BER92_15860"/>
<evidence type="ECO:0000313" key="4">
    <source>
        <dbReference type="Proteomes" id="UP000195953"/>
    </source>
</evidence>
<reference evidence="1 3" key="2">
    <citation type="submission" date="2017-05" db="EMBL/GenBank/DDBJ databases">
        <authorList>
            <person name="Blom J."/>
        </authorList>
    </citation>
    <scope>NUCLEOTIDE SEQUENCE [LARGE SCALE GENOMIC DNA]</scope>
    <source>
        <strain evidence="1">PD885</strain>
    </source>
</reference>
<gene>
    <name evidence="2" type="ORF">PD5205_03259</name>
    <name evidence="1" type="ORF">PD885_00736</name>
</gene>
<dbReference type="GO" id="GO:0016301">
    <property type="term" value="F:kinase activity"/>
    <property type="evidence" value="ECO:0007669"/>
    <property type="project" value="UniProtKB-KW"/>
</dbReference>
<evidence type="ECO:0000313" key="3">
    <source>
        <dbReference type="Proteomes" id="UP000195877"/>
    </source>
</evidence>
<proteinExistence type="predicted"/>
<dbReference type="AlphaFoldDB" id="A0A1Y6HMF2"/>
<keyword evidence="3" id="KW-1185">Reference proteome</keyword>
<name>A0A1Y6HMF2_9XANT</name>
<protein>
    <submittedName>
        <fullName evidence="2">Two-component system sensor histidine kinase</fullName>
    </submittedName>
</protein>
<keyword evidence="2" id="KW-0808">Transferase</keyword>
<dbReference type="Proteomes" id="UP000195877">
    <property type="component" value="Chromosome 1"/>
</dbReference>
<dbReference type="Proteomes" id="UP000195953">
    <property type="component" value="Chromosome 1"/>
</dbReference>
<dbReference type="EMBL" id="LT853882">
    <property type="protein sequence ID" value="SMQ97999.1"/>
    <property type="molecule type" value="Genomic_DNA"/>
</dbReference>
<evidence type="ECO:0000313" key="2">
    <source>
        <dbReference type="EMBL" id="SMR04537.1"/>
    </source>
</evidence>